<accession>A0A0L7MK54</accession>
<protein>
    <submittedName>
        <fullName evidence="1">Uncharacterized protein</fullName>
    </submittedName>
</protein>
<name>A0A0L7MK54_COMTE</name>
<gene>
    <name evidence="1" type="ORF">GL58_07360</name>
</gene>
<reference evidence="2" key="1">
    <citation type="submission" date="2014-06" db="EMBL/GenBank/DDBJ databases">
        <title>Draft genome sequence of C. testosteroni WDL7.</title>
        <authorList>
            <person name="Wu Y."/>
            <person name="Seshan H."/>
            <person name="Arumugam K."/>
        </authorList>
    </citation>
    <scope>NUCLEOTIDE SEQUENCE [LARGE SCALE GENOMIC DNA]</scope>
    <source>
        <strain evidence="2">WDL7</strain>
    </source>
</reference>
<comment type="caution">
    <text evidence="1">The sequence shown here is derived from an EMBL/GenBank/DDBJ whole genome shotgun (WGS) entry which is preliminary data.</text>
</comment>
<dbReference type="Proteomes" id="UP000037442">
    <property type="component" value="Unassembled WGS sequence"/>
</dbReference>
<evidence type="ECO:0000313" key="2">
    <source>
        <dbReference type="Proteomes" id="UP000037442"/>
    </source>
</evidence>
<dbReference type="EMBL" id="JNVD01000017">
    <property type="protein sequence ID" value="KOC22270.1"/>
    <property type="molecule type" value="Genomic_DNA"/>
</dbReference>
<evidence type="ECO:0000313" key="1">
    <source>
        <dbReference type="EMBL" id="KOC22270.1"/>
    </source>
</evidence>
<organism evidence="1 2">
    <name type="scientific">Comamonas testosteroni</name>
    <name type="common">Pseudomonas testosteroni</name>
    <dbReference type="NCBI Taxonomy" id="285"/>
    <lineage>
        <taxon>Bacteria</taxon>
        <taxon>Pseudomonadati</taxon>
        <taxon>Pseudomonadota</taxon>
        <taxon>Betaproteobacteria</taxon>
        <taxon>Burkholderiales</taxon>
        <taxon>Comamonadaceae</taxon>
        <taxon>Comamonas</taxon>
    </lineage>
</organism>
<sequence>MNDARVCDEATTAAVLDRPTVPGCELGLSYIMAVWPPFKIGAFGHFFASEFPRKQGFEDKPFFLFVRDTQVTTA</sequence>
<dbReference type="AlphaFoldDB" id="A0A0L7MK54"/>
<proteinExistence type="predicted"/>